<evidence type="ECO:0000313" key="3">
    <source>
        <dbReference type="Proteomes" id="UP000746612"/>
    </source>
</evidence>
<proteinExistence type="predicted"/>
<evidence type="ECO:0000313" key="2">
    <source>
        <dbReference type="EMBL" id="CAG1976315.1"/>
    </source>
</evidence>
<dbReference type="AlphaFoldDB" id="A0A9N8NHN4"/>
<feature type="region of interest" description="Disordered" evidence="1">
    <location>
        <begin position="34"/>
        <end position="53"/>
    </location>
</feature>
<dbReference type="EMBL" id="CAJPIJ010000104">
    <property type="protein sequence ID" value="CAG1976315.1"/>
    <property type="molecule type" value="Genomic_DNA"/>
</dbReference>
<name>A0A9N8NHN4_GIBZA</name>
<evidence type="ECO:0000256" key="1">
    <source>
        <dbReference type="SAM" id="MobiDB-lite"/>
    </source>
</evidence>
<gene>
    <name evidence="2" type="ORF">MDCFG202_LOCUS142789</name>
</gene>
<dbReference type="Proteomes" id="UP000746612">
    <property type="component" value="Unassembled WGS sequence"/>
</dbReference>
<organism evidence="2 3">
    <name type="scientific">Gibberella zeae</name>
    <name type="common">Wheat head blight fungus</name>
    <name type="synonym">Fusarium graminearum</name>
    <dbReference type="NCBI Taxonomy" id="5518"/>
    <lineage>
        <taxon>Eukaryota</taxon>
        <taxon>Fungi</taxon>
        <taxon>Dikarya</taxon>
        <taxon>Ascomycota</taxon>
        <taxon>Pezizomycotina</taxon>
        <taxon>Sordariomycetes</taxon>
        <taxon>Hypocreomycetidae</taxon>
        <taxon>Hypocreales</taxon>
        <taxon>Nectriaceae</taxon>
        <taxon>Fusarium</taxon>
    </lineage>
</organism>
<accession>A0A9N8NHN4</accession>
<protein>
    <submittedName>
        <fullName evidence="2">Uncharacterized protein</fullName>
    </submittedName>
</protein>
<reference evidence="2" key="1">
    <citation type="submission" date="2021-03" db="EMBL/GenBank/DDBJ databases">
        <authorList>
            <person name="Alouane T."/>
            <person name="Langin T."/>
            <person name="Bonhomme L."/>
        </authorList>
    </citation>
    <scope>NUCLEOTIDE SEQUENCE</scope>
    <source>
        <strain evidence="2">MDC_Fg202</strain>
    </source>
</reference>
<comment type="caution">
    <text evidence="2">The sequence shown here is derived from an EMBL/GenBank/DDBJ whole genome shotgun (WGS) entry which is preliminary data.</text>
</comment>
<sequence>MSERQAQRESRSRPNSIPNAVEYASIHFIYKPMEMSSGPNHQKESLQHRQGPLGPLTLFVPEAEVEAETEAQTEAQGYARPPCHVSKDMCPQQPMTPLVFQRLSLCHGWRQSVFDMGVGFMSLWLPYSPLRTSQMDVTPLKDACHEVDIHWCIFSPAPCRASCNKRLSLAWVPSTFAQTLLKLCSVKSPPRLGSVHGPLPRPSSDEFPFTAAIGNADFLLSRGLGI</sequence>